<gene>
    <name evidence="1" type="ORF">LOK49_LG05G01335</name>
</gene>
<organism evidence="1 2">
    <name type="scientific">Camellia lanceoleosa</name>
    <dbReference type="NCBI Taxonomy" id="1840588"/>
    <lineage>
        <taxon>Eukaryota</taxon>
        <taxon>Viridiplantae</taxon>
        <taxon>Streptophyta</taxon>
        <taxon>Embryophyta</taxon>
        <taxon>Tracheophyta</taxon>
        <taxon>Spermatophyta</taxon>
        <taxon>Magnoliopsida</taxon>
        <taxon>eudicotyledons</taxon>
        <taxon>Gunneridae</taxon>
        <taxon>Pentapetalae</taxon>
        <taxon>asterids</taxon>
        <taxon>Ericales</taxon>
        <taxon>Theaceae</taxon>
        <taxon>Camellia</taxon>
    </lineage>
</organism>
<proteinExistence type="predicted"/>
<comment type="caution">
    <text evidence="1">The sequence shown here is derived from an EMBL/GenBank/DDBJ whole genome shotgun (WGS) entry which is preliminary data.</text>
</comment>
<name>A0ACC0HRD6_9ERIC</name>
<sequence>MASMDPIFTLMGLHNHPSGLLQLTNSSKQEIGHAFYRLPIIFNASSSGLLCSHYYAAARPSMRQVMRYLDRDALLPEMHLDTIGLVQPCKGTKISEWGRGTYLYNQLLRRASAALQNGGGSIQAVLWYQGESDTVNLQDAALYKGRLGRFFMDLRADLQSPLLPIIQVALASGQGPYIEKVREAQLGIDLAHVKCVDAKGLQLEPDHLHLTTQAEVQLGQMLADAFLHTLPTPLQSNAPKTSHN</sequence>
<evidence type="ECO:0000313" key="2">
    <source>
        <dbReference type="Proteomes" id="UP001060215"/>
    </source>
</evidence>
<reference evidence="1 2" key="1">
    <citation type="journal article" date="2022" name="Plant J.">
        <title>Chromosome-level genome of Camellia lanceoleosa provides a valuable resource for understanding genome evolution and self-incompatibility.</title>
        <authorList>
            <person name="Gong W."/>
            <person name="Xiao S."/>
            <person name="Wang L."/>
            <person name="Liao Z."/>
            <person name="Chang Y."/>
            <person name="Mo W."/>
            <person name="Hu G."/>
            <person name="Li W."/>
            <person name="Zhao G."/>
            <person name="Zhu H."/>
            <person name="Hu X."/>
            <person name="Ji K."/>
            <person name="Xiang X."/>
            <person name="Song Q."/>
            <person name="Yuan D."/>
            <person name="Jin S."/>
            <person name="Zhang L."/>
        </authorList>
    </citation>
    <scope>NUCLEOTIDE SEQUENCE [LARGE SCALE GENOMIC DNA]</scope>
    <source>
        <strain evidence="1">SQ_2022a</strain>
    </source>
</reference>
<evidence type="ECO:0000313" key="1">
    <source>
        <dbReference type="EMBL" id="KAI8016079.1"/>
    </source>
</evidence>
<keyword evidence="2" id="KW-1185">Reference proteome</keyword>
<dbReference type="EMBL" id="CM045761">
    <property type="protein sequence ID" value="KAI8016079.1"/>
    <property type="molecule type" value="Genomic_DNA"/>
</dbReference>
<accession>A0ACC0HRD6</accession>
<protein>
    <submittedName>
        <fullName evidence="1">Carbohydrate esterase</fullName>
    </submittedName>
</protein>
<dbReference type="Proteomes" id="UP001060215">
    <property type="component" value="Chromosome 4"/>
</dbReference>